<evidence type="ECO:0000256" key="2">
    <source>
        <dbReference type="ARBA" id="ARBA00022723"/>
    </source>
</evidence>
<dbReference type="EMBL" id="ML742023">
    <property type="protein sequence ID" value="KAE8155298.1"/>
    <property type="molecule type" value="Genomic_DNA"/>
</dbReference>
<protein>
    <submittedName>
        <fullName evidence="6">Mss4-like protein</fullName>
    </submittedName>
</protein>
<organism evidence="6 7">
    <name type="scientific">Aspergillus avenaceus</name>
    <dbReference type="NCBI Taxonomy" id="36643"/>
    <lineage>
        <taxon>Eukaryota</taxon>
        <taxon>Fungi</taxon>
        <taxon>Dikarya</taxon>
        <taxon>Ascomycota</taxon>
        <taxon>Pezizomycotina</taxon>
        <taxon>Eurotiomycetes</taxon>
        <taxon>Eurotiomycetidae</taxon>
        <taxon>Eurotiales</taxon>
        <taxon>Aspergillaceae</taxon>
        <taxon>Aspergillus</taxon>
        <taxon>Aspergillus subgen. Circumdati</taxon>
    </lineage>
</organism>
<dbReference type="InterPro" id="IPR011057">
    <property type="entry name" value="Mss4-like_sf"/>
</dbReference>
<keyword evidence="3" id="KW-0862">Zinc</keyword>
<evidence type="ECO:0000259" key="5">
    <source>
        <dbReference type="PROSITE" id="PS51891"/>
    </source>
</evidence>
<name>A0A5N6U9M7_ASPAV</name>
<comment type="similarity">
    <text evidence="1">Belongs to the Gfa family.</text>
</comment>
<dbReference type="Gene3D" id="3.90.1590.10">
    <property type="entry name" value="glutathione-dependent formaldehyde- activating enzyme (gfa)"/>
    <property type="match status" value="1"/>
</dbReference>
<evidence type="ECO:0000313" key="6">
    <source>
        <dbReference type="EMBL" id="KAE8155298.1"/>
    </source>
</evidence>
<feature type="domain" description="CENP-V/GFA" evidence="5">
    <location>
        <begin position="6"/>
        <end position="121"/>
    </location>
</feature>
<dbReference type="AlphaFoldDB" id="A0A5N6U9M7"/>
<gene>
    <name evidence="6" type="ORF">BDV25DRAFT_762</name>
</gene>
<dbReference type="Proteomes" id="UP000325780">
    <property type="component" value="Unassembled WGS sequence"/>
</dbReference>
<dbReference type="GO" id="GO:0016846">
    <property type="term" value="F:carbon-sulfur lyase activity"/>
    <property type="evidence" value="ECO:0007669"/>
    <property type="project" value="InterPro"/>
</dbReference>
<evidence type="ECO:0000313" key="7">
    <source>
        <dbReference type="Proteomes" id="UP000325780"/>
    </source>
</evidence>
<proteinExistence type="inferred from homology"/>
<dbReference type="OrthoDB" id="9985472at2759"/>
<keyword evidence="2" id="KW-0479">Metal-binding</keyword>
<reference evidence="6 7" key="1">
    <citation type="submission" date="2019-04" db="EMBL/GenBank/DDBJ databases">
        <title>Friends and foes A comparative genomics study of 23 Aspergillus species from section Flavi.</title>
        <authorList>
            <consortium name="DOE Joint Genome Institute"/>
            <person name="Kjaerbolling I."/>
            <person name="Vesth T."/>
            <person name="Frisvad J.C."/>
            <person name="Nybo J.L."/>
            <person name="Theobald S."/>
            <person name="Kildgaard S."/>
            <person name="Isbrandt T."/>
            <person name="Kuo A."/>
            <person name="Sato A."/>
            <person name="Lyhne E.K."/>
            <person name="Kogle M.E."/>
            <person name="Wiebenga A."/>
            <person name="Kun R.S."/>
            <person name="Lubbers R.J."/>
            <person name="Makela M.R."/>
            <person name="Barry K."/>
            <person name="Chovatia M."/>
            <person name="Clum A."/>
            <person name="Daum C."/>
            <person name="Haridas S."/>
            <person name="He G."/>
            <person name="LaButti K."/>
            <person name="Lipzen A."/>
            <person name="Mondo S."/>
            <person name="Riley R."/>
            <person name="Salamov A."/>
            <person name="Simmons B.A."/>
            <person name="Magnuson J.K."/>
            <person name="Henrissat B."/>
            <person name="Mortensen U.H."/>
            <person name="Larsen T.O."/>
            <person name="Devries R.P."/>
            <person name="Grigoriev I.V."/>
            <person name="Machida M."/>
            <person name="Baker S.E."/>
            <person name="Andersen M.R."/>
        </authorList>
    </citation>
    <scope>NUCLEOTIDE SEQUENCE [LARGE SCALE GENOMIC DNA]</scope>
    <source>
        <strain evidence="6 7">IBT 18842</strain>
    </source>
</reference>
<dbReference type="PANTHER" id="PTHR33337">
    <property type="entry name" value="GFA DOMAIN-CONTAINING PROTEIN"/>
    <property type="match status" value="1"/>
</dbReference>
<evidence type="ECO:0000256" key="1">
    <source>
        <dbReference type="ARBA" id="ARBA00005495"/>
    </source>
</evidence>
<keyword evidence="4" id="KW-0456">Lyase</keyword>
<evidence type="ECO:0000256" key="4">
    <source>
        <dbReference type="ARBA" id="ARBA00023239"/>
    </source>
</evidence>
<evidence type="ECO:0000256" key="3">
    <source>
        <dbReference type="ARBA" id="ARBA00022833"/>
    </source>
</evidence>
<dbReference type="Pfam" id="PF04828">
    <property type="entry name" value="GFA"/>
    <property type="match status" value="1"/>
</dbReference>
<dbReference type="GO" id="GO:0046872">
    <property type="term" value="F:metal ion binding"/>
    <property type="evidence" value="ECO:0007669"/>
    <property type="project" value="UniProtKB-KW"/>
</dbReference>
<sequence length="137" mass="14931">MATSTLTGGCLCNKITYQIENATPKIAICHCNTCKRHTGSGFSTNMIVPKPFFKYTSGTPKIFLDTSGDSGQEVPKHFCGDCGTALNVQPNDKPIIVVRAGTINERDELDLAMEIFHQRKDKFVDQIGQVPALPGMP</sequence>
<dbReference type="InterPro" id="IPR006913">
    <property type="entry name" value="CENP-V/GFA"/>
</dbReference>
<keyword evidence="7" id="KW-1185">Reference proteome</keyword>
<dbReference type="SUPFAM" id="SSF51316">
    <property type="entry name" value="Mss4-like"/>
    <property type="match status" value="1"/>
</dbReference>
<dbReference type="PROSITE" id="PS51891">
    <property type="entry name" value="CENP_V_GFA"/>
    <property type="match status" value="1"/>
</dbReference>
<dbReference type="PANTHER" id="PTHR33337:SF36">
    <property type="entry name" value="DUF636 DOMAIN PROTEIN (AFU_ORTHOLOGUE AFUA_3G01340)"/>
    <property type="match status" value="1"/>
</dbReference>
<accession>A0A5N6U9M7</accession>